<dbReference type="InterPro" id="IPR011333">
    <property type="entry name" value="SKP1/BTB/POZ_sf"/>
</dbReference>
<dbReference type="Proteomes" id="UP000311382">
    <property type="component" value="Unassembled WGS sequence"/>
</dbReference>
<reference evidence="2 3" key="1">
    <citation type="submission" date="2019-03" db="EMBL/GenBank/DDBJ databases">
        <title>Rhodosporidium diobovatum UCD-FST 08-225 genome sequencing, assembly, and annotation.</title>
        <authorList>
            <person name="Fakankun I.U."/>
            <person name="Fristensky B."/>
            <person name="Levin D.B."/>
        </authorList>
    </citation>
    <scope>NUCLEOTIDE SEQUENCE [LARGE SCALE GENOMIC DNA]</scope>
    <source>
        <strain evidence="2 3">UCD-FST 08-225</strain>
    </source>
</reference>
<organism evidence="2 3">
    <name type="scientific">Rhodotorula diobovata</name>
    <dbReference type="NCBI Taxonomy" id="5288"/>
    <lineage>
        <taxon>Eukaryota</taxon>
        <taxon>Fungi</taxon>
        <taxon>Dikarya</taxon>
        <taxon>Basidiomycota</taxon>
        <taxon>Pucciniomycotina</taxon>
        <taxon>Microbotryomycetes</taxon>
        <taxon>Sporidiobolales</taxon>
        <taxon>Sporidiobolaceae</taxon>
        <taxon>Rhodotorula</taxon>
    </lineage>
</organism>
<evidence type="ECO:0000313" key="2">
    <source>
        <dbReference type="EMBL" id="TNY23477.1"/>
    </source>
</evidence>
<dbReference type="AlphaFoldDB" id="A0A5C5G2Z8"/>
<comment type="caution">
    <text evidence="2">The sequence shown here is derived from an EMBL/GenBank/DDBJ whole genome shotgun (WGS) entry which is preliminary data.</text>
</comment>
<dbReference type="STRING" id="5288.A0A5C5G2Z8"/>
<evidence type="ECO:0000313" key="3">
    <source>
        <dbReference type="Proteomes" id="UP000311382"/>
    </source>
</evidence>
<accession>A0A5C5G2Z8</accession>
<evidence type="ECO:0000256" key="1">
    <source>
        <dbReference type="SAM" id="MobiDB-lite"/>
    </source>
</evidence>
<sequence length="416" mass="44913">MTSLPATPPPRVAVFTAEVDPHAPATFVHPIRLAFPPFATGDWRITYSAPPTRPGRYEPAAVKLRWAGLADDISACNARLAVEADGETHSVEMPVGSQRSCEWIVLVGRPSKKLKVVLEVDEPQEEPTAVDRCMAIIDQAQVIDVCLTFPGDRRTLFASSALLSAASPWWDTYLRTTGFFEDSMSIAHTPAEPGWPDSDCSDDDEDDGAHADLAAELAIPASPPPSPPTRSRPLIPPHMRIVPITGTSYRTYRAFLAWLFTGTVSFAPLTSSFQYPSSPSLPLPLGPASPTAAAAQRRAALAPLRALHPSRPHPVSPKSLYRLAHFLDTPSLASLCLSALGDALTPECVAHELFAPPAMGEVYDEVWDVEVRYAEDNWDDVRDSEAMGAAAERMRNEGGAGAHELATLLRLSGIKA</sequence>
<keyword evidence="3" id="KW-1185">Reference proteome</keyword>
<dbReference type="EMBL" id="SOZI01000011">
    <property type="protein sequence ID" value="TNY23477.1"/>
    <property type="molecule type" value="Genomic_DNA"/>
</dbReference>
<feature type="region of interest" description="Disordered" evidence="1">
    <location>
        <begin position="188"/>
        <end position="208"/>
    </location>
</feature>
<gene>
    <name evidence="2" type="ORF">DMC30DRAFT_372734</name>
</gene>
<dbReference type="OrthoDB" id="6359816at2759"/>
<dbReference type="Gene3D" id="3.30.710.10">
    <property type="entry name" value="Potassium Channel Kv1.1, Chain A"/>
    <property type="match status" value="1"/>
</dbReference>
<name>A0A5C5G2Z8_9BASI</name>
<proteinExistence type="predicted"/>
<protein>
    <recommendedName>
        <fullName evidence="4">BTB domain-containing protein</fullName>
    </recommendedName>
</protein>
<evidence type="ECO:0008006" key="4">
    <source>
        <dbReference type="Google" id="ProtNLM"/>
    </source>
</evidence>